<feature type="binding site" evidence="6">
    <location>
        <position position="139"/>
    </location>
    <ligand>
        <name>N(2)-acetyl-L-ornithine</name>
        <dbReference type="ChEBI" id="CHEBI:57805"/>
    </ligand>
</feature>
<dbReference type="PROSITE" id="PS00600">
    <property type="entry name" value="AA_TRANSFER_CLASS_3"/>
    <property type="match status" value="1"/>
</dbReference>
<dbReference type="GO" id="GO:0004587">
    <property type="term" value="F:ornithine aminotransferase activity"/>
    <property type="evidence" value="ECO:0007669"/>
    <property type="project" value="InterPro"/>
</dbReference>
<dbReference type="FunFam" id="3.40.640.10:FF:000004">
    <property type="entry name" value="Acetylornithine aminotransferase"/>
    <property type="match status" value="1"/>
</dbReference>
<keyword evidence="6" id="KW-0963">Cytoplasm</keyword>
<dbReference type="SUPFAM" id="SSF53383">
    <property type="entry name" value="PLP-dependent transferases"/>
    <property type="match status" value="1"/>
</dbReference>
<dbReference type="Gene3D" id="3.40.640.10">
    <property type="entry name" value="Type I PLP-dependent aspartate aminotransferase-like (Major domain)"/>
    <property type="match status" value="1"/>
</dbReference>
<dbReference type="EMBL" id="CP002278">
    <property type="protein sequence ID" value="ADP77332.1"/>
    <property type="molecule type" value="Genomic_DNA"/>
</dbReference>
<dbReference type="KEGG" id="mfv:Mfer_0532"/>
<name>E3GYF0_METFV</name>
<dbReference type="GO" id="GO:0042802">
    <property type="term" value="F:identical protein binding"/>
    <property type="evidence" value="ECO:0007669"/>
    <property type="project" value="TreeGrafter"/>
</dbReference>
<dbReference type="PANTHER" id="PTHR11986:SF79">
    <property type="entry name" value="ACETYLORNITHINE AMINOTRANSFERASE, MITOCHONDRIAL"/>
    <property type="match status" value="1"/>
</dbReference>
<evidence type="ECO:0000313" key="8">
    <source>
        <dbReference type="Proteomes" id="UP000002315"/>
    </source>
</evidence>
<comment type="catalytic activity">
    <reaction evidence="6">
        <text>N(2)-acetyl-L-ornithine + 2-oxoglutarate = N-acetyl-L-glutamate 5-semialdehyde + L-glutamate</text>
        <dbReference type="Rhea" id="RHEA:18049"/>
        <dbReference type="ChEBI" id="CHEBI:16810"/>
        <dbReference type="ChEBI" id="CHEBI:29123"/>
        <dbReference type="ChEBI" id="CHEBI:29985"/>
        <dbReference type="ChEBI" id="CHEBI:57805"/>
        <dbReference type="EC" id="2.6.1.11"/>
    </reaction>
</comment>
<reference evidence="7 8" key="1">
    <citation type="journal article" date="2010" name="Stand. Genomic Sci.">
        <title>Complete genome sequence of Methanothermus fervidus type strain (V24S).</title>
        <authorList>
            <person name="Anderson I."/>
            <person name="Djao O.D."/>
            <person name="Misra M."/>
            <person name="Chertkov O."/>
            <person name="Nolan M."/>
            <person name="Lucas S."/>
            <person name="Lapidus A."/>
            <person name="Del Rio T.G."/>
            <person name="Tice H."/>
            <person name="Cheng J.F."/>
            <person name="Tapia R."/>
            <person name="Han C."/>
            <person name="Goodwin L."/>
            <person name="Pitluck S."/>
            <person name="Liolios K."/>
            <person name="Ivanova N."/>
            <person name="Mavromatis K."/>
            <person name="Mikhailova N."/>
            <person name="Pati A."/>
            <person name="Brambilla E."/>
            <person name="Chen A."/>
            <person name="Palaniappan K."/>
            <person name="Land M."/>
            <person name="Hauser L."/>
            <person name="Chang Y.J."/>
            <person name="Jeffries C.D."/>
            <person name="Sikorski J."/>
            <person name="Spring S."/>
            <person name="Rohde M."/>
            <person name="Eichinger K."/>
            <person name="Huber H."/>
            <person name="Wirth R."/>
            <person name="Goker M."/>
            <person name="Detter J.C."/>
            <person name="Woyke T."/>
            <person name="Bristow J."/>
            <person name="Eisen J.A."/>
            <person name="Markowitz V."/>
            <person name="Hugenholtz P."/>
            <person name="Klenk H.P."/>
            <person name="Kyrpides N.C."/>
        </authorList>
    </citation>
    <scope>NUCLEOTIDE SEQUENCE [LARGE SCALE GENOMIC DNA]</scope>
    <source>
        <strain evidence="8">ATCC 43054 / DSM 2088 / JCM 10308 / V24 S</strain>
    </source>
</reference>
<feature type="modified residue" description="N6-(pyridoxal phosphate)lysine" evidence="6">
    <location>
        <position position="250"/>
    </location>
</feature>
<dbReference type="InterPro" id="IPR015421">
    <property type="entry name" value="PyrdxlP-dep_Trfase_major"/>
</dbReference>
<evidence type="ECO:0000256" key="2">
    <source>
        <dbReference type="ARBA" id="ARBA00022576"/>
    </source>
</evidence>
<dbReference type="UniPathway" id="UPA00068">
    <property type="reaction ID" value="UER00109"/>
</dbReference>
<dbReference type="GO" id="GO:0030170">
    <property type="term" value="F:pyridoxal phosphate binding"/>
    <property type="evidence" value="ECO:0007669"/>
    <property type="project" value="InterPro"/>
</dbReference>
<keyword evidence="4 6" id="KW-0808">Transferase</keyword>
<dbReference type="InterPro" id="IPR015422">
    <property type="entry name" value="PyrdxlP-dep_Trfase_small"/>
</dbReference>
<keyword evidence="5 6" id="KW-0663">Pyridoxal phosphate</keyword>
<dbReference type="PIRSF" id="PIRSF000521">
    <property type="entry name" value="Transaminase_4ab_Lys_Orn"/>
    <property type="match status" value="1"/>
</dbReference>
<dbReference type="Pfam" id="PF00202">
    <property type="entry name" value="Aminotran_3"/>
    <property type="match status" value="1"/>
</dbReference>
<comment type="similarity">
    <text evidence="6">Belongs to the class-III pyridoxal-phosphate-dependent aminotransferase family. ArgD subfamily.</text>
</comment>
<comment type="pathway">
    <text evidence="1">Amino-acid biosynthesis; L-proline biosynthesis; L-glutamate 5-semialdehyde from L-ornithine: step 1/1.</text>
</comment>
<feature type="binding site" evidence="6">
    <location>
        <begin position="221"/>
        <end position="224"/>
    </location>
    <ligand>
        <name>pyridoxal 5'-phosphate</name>
        <dbReference type="ChEBI" id="CHEBI:597326"/>
    </ligand>
</feature>
<comment type="miscellaneous">
    <text evidence="6">May also have succinyldiaminopimelate aminotransferase activity, thus carrying out the corresponding step in lysine biosynthesis.</text>
</comment>
<evidence type="ECO:0000256" key="1">
    <source>
        <dbReference type="ARBA" id="ARBA00004998"/>
    </source>
</evidence>
<dbReference type="Gene3D" id="3.90.1150.10">
    <property type="entry name" value="Aspartate Aminotransferase, domain 1"/>
    <property type="match status" value="1"/>
</dbReference>
<dbReference type="CDD" id="cd00610">
    <property type="entry name" value="OAT_like"/>
    <property type="match status" value="1"/>
</dbReference>
<dbReference type="STRING" id="523846.Mfer_0532"/>
<comment type="subunit">
    <text evidence="6">Homodimer.</text>
</comment>
<evidence type="ECO:0000313" key="7">
    <source>
        <dbReference type="EMBL" id="ADP77332.1"/>
    </source>
</evidence>
<comment type="subcellular location">
    <subcellularLocation>
        <location evidence="6">Cytoplasm</location>
    </subcellularLocation>
</comment>
<dbReference type="EC" id="2.6.1.11" evidence="6"/>
<dbReference type="AlphaFoldDB" id="E3GYF0"/>
<keyword evidence="6" id="KW-0055">Arginine biosynthesis</keyword>
<dbReference type="UniPathway" id="UPA00098">
    <property type="reaction ID" value="UER00358"/>
</dbReference>
<dbReference type="NCBIfam" id="TIGR00707">
    <property type="entry name" value="argD"/>
    <property type="match status" value="1"/>
</dbReference>
<protein>
    <recommendedName>
        <fullName evidence="6">Acetylornithine aminotransferase</fullName>
        <shortName evidence="6">ACOAT</shortName>
        <ecNumber evidence="6">2.6.1.11</ecNumber>
    </recommendedName>
</protein>
<dbReference type="NCBIfam" id="TIGR01885">
    <property type="entry name" value="Orn_aminotrans"/>
    <property type="match status" value="1"/>
</dbReference>
<dbReference type="HOGENOM" id="CLU_016922_10_1_2"/>
<proteinExistence type="inferred from homology"/>
<dbReference type="PANTHER" id="PTHR11986">
    <property type="entry name" value="AMINOTRANSFERASE CLASS III"/>
    <property type="match status" value="1"/>
</dbReference>
<dbReference type="InterPro" id="IPR005814">
    <property type="entry name" value="Aminotrans_3"/>
</dbReference>
<organism evidence="7 8">
    <name type="scientific">Methanothermus fervidus (strain ATCC 43054 / DSM 2088 / JCM 10308 / V24 S)</name>
    <dbReference type="NCBI Taxonomy" id="523846"/>
    <lineage>
        <taxon>Archaea</taxon>
        <taxon>Methanobacteriati</taxon>
        <taxon>Methanobacteriota</taxon>
        <taxon>Methanomada group</taxon>
        <taxon>Methanobacteria</taxon>
        <taxon>Methanobacteriales</taxon>
        <taxon>Methanothermaceae</taxon>
        <taxon>Methanothermus</taxon>
    </lineage>
</organism>
<keyword evidence="2 6" id="KW-0032">Aminotransferase</keyword>
<sequence>MGESMKASEIMELERKYIMNTYSRYPIVLSHGKGCKVWDIDGNEYIDCFAGIAVNNIGHAHPKLVLTICHQAQKLIHCSNFYYTREQVELAELLTKISSLDKVFFANSGTEANEGAIKLARKYTGKKEIIAAKNSFHGRTLGALSATGQKKYKKEFEPLTPGFKHVPFGDIDAMAEAITSDTAAVILEPIQGEGGVVVPPKDYLKQVRELTEDNDILLILDEIQTGFGRTGEMFASELFGVEADIVTLAKAMGGGFPIGAILAREDVASAFKPGDHGSTFGGNPLACAAAKTSIEIIIEENLPKRSKKLGKYFKEKLKKLEHEIIEDVRGHGLMIGVELSKKCDSIVLDALKKGVLLNCTAENVIRLVPPLIIKKEEIDKVVEVLDDILAKK</sequence>
<dbReference type="InterPro" id="IPR004636">
    <property type="entry name" value="AcOrn/SuccOrn_fam"/>
</dbReference>
<dbReference type="GO" id="GO:0055129">
    <property type="term" value="P:L-proline biosynthetic process"/>
    <property type="evidence" value="ECO:0007669"/>
    <property type="project" value="UniProtKB-UniPathway"/>
</dbReference>
<comment type="cofactor">
    <cofactor evidence="6">
        <name>pyridoxal 5'-phosphate</name>
        <dbReference type="ChEBI" id="CHEBI:597326"/>
    </cofactor>
    <text evidence="6">Binds 1 pyridoxal phosphate per subunit.</text>
</comment>
<gene>
    <name evidence="6" type="primary">argD</name>
    <name evidence="7" type="ordered locus">Mfer_0532</name>
</gene>
<accession>E3GYF0</accession>
<keyword evidence="3 6" id="KW-0028">Amino-acid biosynthesis</keyword>
<evidence type="ECO:0000256" key="4">
    <source>
        <dbReference type="ARBA" id="ARBA00022679"/>
    </source>
</evidence>
<comment type="pathway">
    <text evidence="6">Amino-acid biosynthesis; L-arginine biosynthesis; N(2)-acetyl-L-ornithine from L-glutamate: step 4/4.</text>
</comment>
<keyword evidence="8" id="KW-1185">Reference proteome</keyword>
<dbReference type="GO" id="GO:0006526">
    <property type="term" value="P:L-arginine biosynthetic process"/>
    <property type="evidence" value="ECO:0007669"/>
    <property type="project" value="UniProtKB-UniRule"/>
</dbReference>
<dbReference type="NCBIfam" id="NF002874">
    <property type="entry name" value="PRK03244.1"/>
    <property type="match status" value="1"/>
</dbReference>
<dbReference type="InterPro" id="IPR049704">
    <property type="entry name" value="Aminotrans_3_PPA_site"/>
</dbReference>
<evidence type="ECO:0000256" key="5">
    <source>
        <dbReference type="ARBA" id="ARBA00022898"/>
    </source>
</evidence>
<evidence type="ECO:0000256" key="3">
    <source>
        <dbReference type="ARBA" id="ARBA00022605"/>
    </source>
</evidence>
<dbReference type="Proteomes" id="UP000002315">
    <property type="component" value="Chromosome"/>
</dbReference>
<evidence type="ECO:0000256" key="6">
    <source>
        <dbReference type="HAMAP-Rule" id="MF_01107"/>
    </source>
</evidence>
<dbReference type="InterPro" id="IPR010164">
    <property type="entry name" value="Orn_aminotrans"/>
</dbReference>
<dbReference type="InterPro" id="IPR015424">
    <property type="entry name" value="PyrdxlP-dep_Trfase"/>
</dbReference>
<dbReference type="NCBIfam" id="NF002325">
    <property type="entry name" value="PRK01278.1"/>
    <property type="match status" value="1"/>
</dbReference>
<dbReference type="InterPro" id="IPR050103">
    <property type="entry name" value="Class-III_PLP-dep_AT"/>
</dbReference>
<feature type="binding site" evidence="6">
    <location>
        <position position="278"/>
    </location>
    <ligand>
        <name>N(2)-acetyl-L-ornithine</name>
        <dbReference type="ChEBI" id="CHEBI:57805"/>
    </ligand>
</feature>
<dbReference type="GO" id="GO:0003992">
    <property type="term" value="F:N2-acetyl-L-ornithine:2-oxoglutarate 5-aminotransferase activity"/>
    <property type="evidence" value="ECO:0007669"/>
    <property type="project" value="UniProtKB-UniRule"/>
</dbReference>
<dbReference type="GO" id="GO:0005737">
    <property type="term" value="C:cytoplasm"/>
    <property type="evidence" value="ECO:0007669"/>
    <property type="project" value="UniProtKB-SubCell"/>
</dbReference>
<feature type="binding site" evidence="6">
    <location>
        <position position="279"/>
    </location>
    <ligand>
        <name>pyridoxal 5'-phosphate</name>
        <dbReference type="ChEBI" id="CHEBI:597326"/>
    </ligand>
</feature>
<feature type="binding site" evidence="6">
    <location>
        <begin position="109"/>
        <end position="110"/>
    </location>
    <ligand>
        <name>pyridoxal 5'-phosphate</name>
        <dbReference type="ChEBI" id="CHEBI:597326"/>
    </ligand>
</feature>
<feature type="binding site" evidence="6">
    <location>
        <position position="136"/>
    </location>
    <ligand>
        <name>pyridoxal 5'-phosphate</name>
        <dbReference type="ChEBI" id="CHEBI:597326"/>
    </ligand>
</feature>
<dbReference type="HAMAP" id="MF_01107">
    <property type="entry name" value="ArgD_aminotrans_3"/>
    <property type="match status" value="1"/>
</dbReference>